<dbReference type="AlphaFoldDB" id="E9DCX1"/>
<dbReference type="VEuPathDB" id="FungiDB:D8B26_002390"/>
<dbReference type="SMART" id="SM00487">
    <property type="entry name" value="DEXDc"/>
    <property type="match status" value="1"/>
</dbReference>
<feature type="domain" description="Helicase ATP-binding" evidence="10">
    <location>
        <begin position="410"/>
        <end position="619"/>
    </location>
</feature>
<reference evidence="13" key="1">
    <citation type="journal article" date="2010" name="Genome Res.">
        <title>Population genomic sequencing of Coccidioides fungi reveals recent hybridization and transposon control.</title>
        <authorList>
            <person name="Neafsey D.E."/>
            <person name="Barker B.M."/>
            <person name="Sharpton T.J."/>
            <person name="Stajich J.E."/>
            <person name="Park D.J."/>
            <person name="Whiston E."/>
            <person name="Hung C.-Y."/>
            <person name="McMahan C."/>
            <person name="White J."/>
            <person name="Sykes S."/>
            <person name="Heiman D."/>
            <person name="Young S."/>
            <person name="Zeng Q."/>
            <person name="Abouelleil A."/>
            <person name="Aftuck L."/>
            <person name="Bessette D."/>
            <person name="Brown A."/>
            <person name="FitzGerald M."/>
            <person name="Lui A."/>
            <person name="Macdonald J.P."/>
            <person name="Priest M."/>
            <person name="Orbach M.J."/>
            <person name="Galgiani J.N."/>
            <person name="Kirkland T.N."/>
            <person name="Cole G.T."/>
            <person name="Birren B.W."/>
            <person name="Henn M.R."/>
            <person name="Taylor J.W."/>
            <person name="Rounsley S.D."/>
        </authorList>
    </citation>
    <scope>NUCLEOTIDE SEQUENCE [LARGE SCALE GENOMIC DNA]</scope>
    <source>
        <strain evidence="13">RMSCC 757 / Silveira</strain>
    </source>
</reference>
<dbReference type="SMART" id="SM00490">
    <property type="entry name" value="HELICc"/>
    <property type="match status" value="1"/>
</dbReference>
<keyword evidence="7" id="KW-0862">Zinc</keyword>
<dbReference type="Proteomes" id="UP000002497">
    <property type="component" value="Unassembled WGS sequence"/>
</dbReference>
<dbReference type="InterPro" id="IPR001650">
    <property type="entry name" value="Helicase_C-like"/>
</dbReference>
<dbReference type="GO" id="GO:0005524">
    <property type="term" value="F:ATP binding"/>
    <property type="evidence" value="ECO:0007669"/>
    <property type="project" value="UniProtKB-KW"/>
</dbReference>
<dbReference type="OrthoDB" id="4196643at2759"/>
<dbReference type="CDD" id="cd18008">
    <property type="entry name" value="DEXDc_SHPRH-like"/>
    <property type="match status" value="1"/>
</dbReference>
<comment type="subcellular location">
    <subcellularLocation>
        <location evidence="1">Nucleus</location>
    </subcellularLocation>
</comment>
<accession>E9DCX1</accession>
<protein>
    <recommendedName>
        <fullName evidence="14">SNF2 family N-terminal domain containing protein</fullName>
    </recommendedName>
</protein>
<dbReference type="GO" id="GO:0005634">
    <property type="term" value="C:nucleus"/>
    <property type="evidence" value="ECO:0007669"/>
    <property type="project" value="UniProtKB-SubCell"/>
</dbReference>
<dbReference type="InterPro" id="IPR002464">
    <property type="entry name" value="DNA/RNA_helicase_DEAH_CS"/>
</dbReference>
<dbReference type="PANTHER" id="PTHR45626">
    <property type="entry name" value="TRANSCRIPTION TERMINATION FACTOR 2-RELATED"/>
    <property type="match status" value="1"/>
</dbReference>
<evidence type="ECO:0000256" key="4">
    <source>
        <dbReference type="ARBA" id="ARBA00022771"/>
    </source>
</evidence>
<feature type="region of interest" description="Disordered" evidence="9">
    <location>
        <begin position="883"/>
        <end position="904"/>
    </location>
</feature>
<evidence type="ECO:0000256" key="1">
    <source>
        <dbReference type="ARBA" id="ARBA00004123"/>
    </source>
</evidence>
<keyword evidence="2" id="KW-0479">Metal-binding</keyword>
<dbReference type="PROSITE" id="PS51194">
    <property type="entry name" value="HELICASE_CTER"/>
    <property type="match status" value="1"/>
</dbReference>
<dbReference type="HOGENOM" id="CLU_000315_3_3_1"/>
<dbReference type="VEuPathDB" id="FungiDB:CPSG_07933"/>
<dbReference type="GO" id="GO:0008270">
    <property type="term" value="F:zinc ion binding"/>
    <property type="evidence" value="ECO:0007669"/>
    <property type="project" value="UniProtKB-KW"/>
</dbReference>
<evidence type="ECO:0000256" key="3">
    <source>
        <dbReference type="ARBA" id="ARBA00022741"/>
    </source>
</evidence>
<name>E9DCX1_COCPS</name>
<dbReference type="EMBL" id="GL636500">
    <property type="protein sequence ID" value="EFW15496.1"/>
    <property type="molecule type" value="Genomic_DNA"/>
</dbReference>
<evidence type="ECO:0000313" key="13">
    <source>
        <dbReference type="Proteomes" id="UP000002497"/>
    </source>
</evidence>
<evidence type="ECO:0000256" key="7">
    <source>
        <dbReference type="ARBA" id="ARBA00022833"/>
    </source>
</evidence>
<dbReference type="InterPro" id="IPR000330">
    <property type="entry name" value="SNF2_N"/>
</dbReference>
<keyword evidence="13" id="KW-1185">Reference proteome</keyword>
<evidence type="ECO:0000256" key="2">
    <source>
        <dbReference type="ARBA" id="ARBA00022723"/>
    </source>
</evidence>
<keyword evidence="5" id="KW-0378">Hydrolase</keyword>
<dbReference type="PROSITE" id="PS51192">
    <property type="entry name" value="HELICASE_ATP_BIND_1"/>
    <property type="match status" value="1"/>
</dbReference>
<evidence type="ECO:0000256" key="6">
    <source>
        <dbReference type="ARBA" id="ARBA00022806"/>
    </source>
</evidence>
<organism evidence="13">
    <name type="scientific">Coccidioides posadasii (strain RMSCC 757 / Silveira)</name>
    <name type="common">Valley fever fungus</name>
    <dbReference type="NCBI Taxonomy" id="443226"/>
    <lineage>
        <taxon>Eukaryota</taxon>
        <taxon>Fungi</taxon>
        <taxon>Dikarya</taxon>
        <taxon>Ascomycota</taxon>
        <taxon>Pezizomycotina</taxon>
        <taxon>Eurotiomycetes</taxon>
        <taxon>Eurotiomycetidae</taxon>
        <taxon>Onygenales</taxon>
        <taxon>Onygenaceae</taxon>
        <taxon>Coccidioides</taxon>
    </lineage>
</organism>
<dbReference type="GO" id="GO:0016787">
    <property type="term" value="F:hydrolase activity"/>
    <property type="evidence" value="ECO:0007669"/>
    <property type="project" value="UniProtKB-KW"/>
</dbReference>
<dbReference type="SUPFAM" id="SSF52540">
    <property type="entry name" value="P-loop containing nucleoside triphosphate hydrolases"/>
    <property type="match status" value="2"/>
</dbReference>
<evidence type="ECO:0000259" key="11">
    <source>
        <dbReference type="PROSITE" id="PS51194"/>
    </source>
</evidence>
<dbReference type="VEuPathDB" id="FungiDB:D8B26_002391"/>
<sequence length="1107" mass="124258">MEQQPDPSHIELEPETEASTLEEALMLPEVRNTEQGVALQLNNDAEANTAIYDNHGIQETIAQTHSQPQGRMSAMGKASSTVEATGDAAAGTEQLISTTEHDSLNFTFDDEYYDDLSERNEAYVMPSCVAIILRHVNRFEKIKSEFEAKKDPSLLEKVQFQKAQNEELKRLKRLKSQKEKREEEPSYAPSDAGPRLGSVSASELSFGNTKYQLFCSDDDKGTATKSTAGRAKSEAKQRGKGKQTTARNKIDAKVKRQTAASGFEAFRQSLVKRKTSGKGVHKGKSSRQNKHGKQQPKKSRQNRKREAVDMNLHGLFSSGIVKAAKANAAKPGIPSFSAKAKDKAMKELIANIPQADPKVVSTDRNAIMSAIIKFTRKPKADGNGSWLHPDMKTSLFHYQLLGVAFMRDRENAPVAPFGGFLCDEMGFGKTIQAIANMVDGRPGPDDNAKTTLIVVPPHLVNHWMSQLHEHCKPNVLGGVVQHHAIIKLPDDVFTYCLDKIGVMQVSIPLISRQADNYSVTTYSEVRKSYPELEFPRNKTKESGNQATWRKLFYETCGVLHRTNFHRIILDEAHEIKNHASKTSLAVRMLSGRFRWIVTGTPVHNNVLEFFPYFEFLKIPQTGNFERFCKNYCPNGQVNHARLSNLLRGYMLRRTHEQTLFGLPVLKLPDIDESTITVQFSRVEKFLYREIIKFMMSSYILGDDDQFCLSQTHNGKWPLLLKLRMFTSHLLLSQKVLQDILTDNLMKELRSYVGGDVQADDLKIIHLFDNLLSEKPLPTLADVLGAKNAVANPRTLSQEDILNRYRTLLNSADCSADVKKCARCKSSPYIAYIASCMHIYCHACITIVWRDRNRVKCSCSLEVHEFTFCDAIPALYHSIMEGEDPCDDQSSTNKAGSKEKPEEMGSKNWTSLAGHLMPSAKLTSVRSCVAAWLANDPETKVTIFTQFLGMVEILSSMCVVEGWGHTTLTGNVPPSERHRDIEEFRTDPSIRVLISSLKAGGTGLSLTMAEKCILIDLWWNEAMEQQAFCRLFRYGQKKEVEIVRITVKNSIDDRIQLIQNAKSSNIEKTMGLDALAFRDSLEDILKIFGVVEDDDAEDGFAFISDDEA</sequence>
<evidence type="ECO:0000256" key="9">
    <source>
        <dbReference type="SAM" id="MobiDB-lite"/>
    </source>
</evidence>
<keyword evidence="6" id="KW-0347">Helicase</keyword>
<dbReference type="OMA" id="WNEAVQD"/>
<dbReference type="GO" id="GO:0006281">
    <property type="term" value="P:DNA repair"/>
    <property type="evidence" value="ECO:0007669"/>
    <property type="project" value="TreeGrafter"/>
</dbReference>
<feature type="region of interest" description="Disordered" evidence="9">
    <location>
        <begin position="171"/>
        <end position="200"/>
    </location>
</feature>
<keyword evidence="3" id="KW-0547">Nucleotide-binding</keyword>
<dbReference type="Gene3D" id="3.40.50.300">
    <property type="entry name" value="P-loop containing nucleotide triphosphate hydrolases"/>
    <property type="match status" value="1"/>
</dbReference>
<dbReference type="Pfam" id="PF00271">
    <property type="entry name" value="Helicase_C"/>
    <property type="match status" value="1"/>
</dbReference>
<evidence type="ECO:0000259" key="10">
    <source>
        <dbReference type="PROSITE" id="PS51192"/>
    </source>
</evidence>
<evidence type="ECO:0008006" key="14">
    <source>
        <dbReference type="Google" id="ProtNLM"/>
    </source>
</evidence>
<evidence type="ECO:0000313" key="12">
    <source>
        <dbReference type="EMBL" id="EFW15496.1"/>
    </source>
</evidence>
<dbReference type="PROSITE" id="PS00690">
    <property type="entry name" value="DEAH_ATP_HELICASE"/>
    <property type="match status" value="1"/>
</dbReference>
<dbReference type="VEuPathDB" id="FungiDB:D8B26_002389"/>
<dbReference type="PANTHER" id="PTHR45626:SF17">
    <property type="entry name" value="HELICASE-LIKE TRANSCRIPTION FACTOR"/>
    <property type="match status" value="1"/>
</dbReference>
<evidence type="ECO:0000256" key="8">
    <source>
        <dbReference type="ARBA" id="ARBA00022840"/>
    </source>
</evidence>
<feature type="region of interest" description="Disordered" evidence="9">
    <location>
        <begin position="217"/>
        <end position="305"/>
    </location>
</feature>
<dbReference type="InterPro" id="IPR050628">
    <property type="entry name" value="SNF2_RAD54_helicase_TF"/>
</dbReference>
<proteinExistence type="predicted"/>
<dbReference type="InterPro" id="IPR017907">
    <property type="entry name" value="Znf_RING_CS"/>
</dbReference>
<dbReference type="InterPro" id="IPR038718">
    <property type="entry name" value="SNF2-like_sf"/>
</dbReference>
<reference evidence="13" key="2">
    <citation type="submission" date="2010-03" db="EMBL/GenBank/DDBJ databases">
        <title>The genome sequence of Coccidioides posadasii strain Silveira.</title>
        <authorList>
            <consortium name="The Broad Institute Genome Sequencing Center for Infectious Disease"/>
            <person name="Neafsey D."/>
            <person name="Orbach M."/>
            <person name="Henn M.R."/>
            <person name="Cole G.T."/>
            <person name="Galgiani J."/>
            <person name="Gardner M.J."/>
            <person name="Kirkland T.N."/>
            <person name="Taylor J.W."/>
            <person name="Young S.K."/>
            <person name="Zeng Q."/>
            <person name="Koehrsen M."/>
            <person name="Alvarado L."/>
            <person name="Berlin A."/>
            <person name="Borenstein D."/>
            <person name="Chapman S.B."/>
            <person name="Chen Z."/>
            <person name="Engels R."/>
            <person name="Freedman E."/>
            <person name="Gellesch M."/>
            <person name="Goldberg J."/>
            <person name="Griggs A."/>
            <person name="Gujja S."/>
            <person name="Heilman E."/>
            <person name="Heiman D."/>
            <person name="Howarth C."/>
            <person name="Jen D."/>
            <person name="Larson L."/>
            <person name="Mehta T."/>
            <person name="Neiman D."/>
            <person name="Park D."/>
            <person name="Pearson M."/>
            <person name="Richards J."/>
            <person name="Roberts A."/>
            <person name="Saif S."/>
            <person name="Shea T."/>
            <person name="Shenoy N."/>
            <person name="Sisk P."/>
            <person name="Stolte C."/>
            <person name="Sykes S."/>
            <person name="Walk T."/>
            <person name="White J."/>
            <person name="Yandava C."/>
            <person name="Haas B."/>
            <person name="Nusbaum C."/>
            <person name="Birren B."/>
        </authorList>
    </citation>
    <scope>NUCLEOTIDE SEQUENCE [LARGE SCALE GENOMIC DNA]</scope>
    <source>
        <strain evidence="13">RMSCC 757 / Silveira</strain>
    </source>
</reference>
<keyword evidence="4" id="KW-0863">Zinc-finger</keyword>
<dbReference type="InterPro" id="IPR049730">
    <property type="entry name" value="SNF2/RAD54-like_C"/>
</dbReference>
<dbReference type="Gene3D" id="3.40.50.10810">
    <property type="entry name" value="Tandem AAA-ATPase domain"/>
    <property type="match status" value="1"/>
</dbReference>
<feature type="compositionally biased region" description="Basic residues" evidence="9">
    <location>
        <begin position="270"/>
        <end position="303"/>
    </location>
</feature>
<feature type="domain" description="Helicase C-terminal" evidence="11">
    <location>
        <begin position="927"/>
        <end position="1084"/>
    </location>
</feature>
<evidence type="ECO:0000256" key="5">
    <source>
        <dbReference type="ARBA" id="ARBA00022801"/>
    </source>
</evidence>
<dbReference type="GO" id="GO:0008094">
    <property type="term" value="F:ATP-dependent activity, acting on DNA"/>
    <property type="evidence" value="ECO:0007669"/>
    <property type="project" value="TreeGrafter"/>
</dbReference>
<feature type="compositionally biased region" description="Basic and acidic residues" evidence="9">
    <location>
        <begin position="895"/>
        <end position="904"/>
    </location>
</feature>
<dbReference type="STRING" id="443226.E9DCX1"/>
<dbReference type="GO" id="GO:0004386">
    <property type="term" value="F:helicase activity"/>
    <property type="evidence" value="ECO:0007669"/>
    <property type="project" value="UniProtKB-KW"/>
</dbReference>
<gene>
    <name evidence="12" type="ORF">CPSG_07933</name>
</gene>
<keyword evidence="8" id="KW-0067">ATP-binding</keyword>
<dbReference type="Pfam" id="PF00176">
    <property type="entry name" value="SNF2-rel_dom"/>
    <property type="match status" value="1"/>
</dbReference>
<dbReference type="CDD" id="cd18793">
    <property type="entry name" value="SF2_C_SNF"/>
    <property type="match status" value="1"/>
</dbReference>
<dbReference type="PROSITE" id="PS00518">
    <property type="entry name" value="ZF_RING_1"/>
    <property type="match status" value="1"/>
</dbReference>
<dbReference type="InterPro" id="IPR027417">
    <property type="entry name" value="P-loop_NTPase"/>
</dbReference>
<dbReference type="InterPro" id="IPR014001">
    <property type="entry name" value="Helicase_ATP-bd"/>
</dbReference>
<dbReference type="eggNOG" id="KOG1001">
    <property type="taxonomic scope" value="Eukaryota"/>
</dbReference>